<dbReference type="RefSeq" id="WP_248649233.1">
    <property type="nucleotide sequence ID" value="NZ_CP096659.1"/>
</dbReference>
<name>A0A8U0HQL2_9EURY</name>
<dbReference type="EMBL" id="CP096659">
    <property type="protein sequence ID" value="UPV73177.1"/>
    <property type="molecule type" value="Genomic_DNA"/>
</dbReference>
<reference evidence="1 2" key="1">
    <citation type="submission" date="2022-04" db="EMBL/GenBank/DDBJ databases">
        <title>Diverse halophilic archaea isolated from saline environments.</title>
        <authorList>
            <person name="Cui H.-L."/>
        </authorList>
    </citation>
    <scope>NUCLEOTIDE SEQUENCE [LARGE SCALE GENOMIC DNA]</scope>
    <source>
        <strain evidence="1 2">XZYJT49</strain>
    </source>
</reference>
<evidence type="ECO:0000313" key="1">
    <source>
        <dbReference type="EMBL" id="UPV73177.1"/>
    </source>
</evidence>
<dbReference type="Pfam" id="PF13385">
    <property type="entry name" value="Laminin_G_3"/>
    <property type="match status" value="1"/>
</dbReference>
<proteinExistence type="predicted"/>
<dbReference type="KEGG" id="halx:M0R89_11525"/>
<sequence length="476" mass="49254">MRKPTIIAALAVVLAVVVGGGAWAASTHSSTLTPGANESVSSVWVELQNQTETTIEVYVGGSYQEQLKDTDTANELNNATYSGNWTIDGSGESAVARVTPPVPPSSEVFVDDDWPTKTTKHVWTGDSAGRVTSASDATSRSISSTSNATVAVAARIDGGSGYDMLAANGNPVIQIRYNRGSGAIEAGVNPGSNMQIVSWTPPSDYDLSAYHHYAATYNTNTGELILYVDGEKKASKTVTTGMTFDGTLYFGNNGYGSTYRPLEDGYLDAGRWYGQTLNSSEISLLAQTSGATYTASAKDAGNATEMSASIPSVTGAEVTLEAQGYTDSGTWVTVDSQTVSSAATVSTDVSGLDYSRWRWKVTVSPAGSSPSAEIGYTGVYNVSYVPPTLVANKTVTPQESPSVASVDIPSAYADATEYTVEVTGQASSSVGYSTTSTGGAVAAESGATQPDGVSLTLVGTVLGLVVAGVVLHGRRP</sequence>
<organism evidence="1 2">
    <name type="scientific">Halorussus limi</name>
    <dbReference type="NCBI Taxonomy" id="2938695"/>
    <lineage>
        <taxon>Archaea</taxon>
        <taxon>Methanobacteriati</taxon>
        <taxon>Methanobacteriota</taxon>
        <taxon>Stenosarchaea group</taxon>
        <taxon>Halobacteria</taxon>
        <taxon>Halobacteriales</taxon>
        <taxon>Haladaptataceae</taxon>
        <taxon>Halorussus</taxon>
    </lineage>
</organism>
<dbReference type="AlphaFoldDB" id="A0A8U0HQL2"/>
<dbReference type="GeneID" id="72185838"/>
<protein>
    <submittedName>
        <fullName evidence="1">LamG domain-containing protein</fullName>
    </submittedName>
</protein>
<dbReference type="InterPro" id="IPR013320">
    <property type="entry name" value="ConA-like_dom_sf"/>
</dbReference>
<dbReference type="SUPFAM" id="SSF49899">
    <property type="entry name" value="Concanavalin A-like lectins/glucanases"/>
    <property type="match status" value="1"/>
</dbReference>
<keyword evidence="2" id="KW-1185">Reference proteome</keyword>
<evidence type="ECO:0000313" key="2">
    <source>
        <dbReference type="Proteomes" id="UP000830729"/>
    </source>
</evidence>
<gene>
    <name evidence="1" type="ORF">M0R89_11525</name>
</gene>
<dbReference type="Gene3D" id="2.60.120.200">
    <property type="match status" value="1"/>
</dbReference>
<dbReference type="Proteomes" id="UP000830729">
    <property type="component" value="Chromosome"/>
</dbReference>
<accession>A0A8U0HQL2</accession>